<evidence type="ECO:0000256" key="10">
    <source>
        <dbReference type="ARBA" id="ARBA00022801"/>
    </source>
</evidence>
<dbReference type="GO" id="GO:0008800">
    <property type="term" value="F:beta-lactamase activity"/>
    <property type="evidence" value="ECO:0007669"/>
    <property type="project" value="UniProtKB-EC"/>
</dbReference>
<dbReference type="GO" id="GO:0017001">
    <property type="term" value="P:antibiotic catabolic process"/>
    <property type="evidence" value="ECO:0007669"/>
    <property type="project" value="InterPro"/>
</dbReference>
<evidence type="ECO:0000256" key="11">
    <source>
        <dbReference type="ARBA" id="ARBA00022833"/>
    </source>
</evidence>
<dbReference type="NCBIfam" id="NF033088">
    <property type="entry name" value="bla_subclass_B1"/>
    <property type="match status" value="1"/>
</dbReference>
<accession>A0A4R9LXF6</accession>
<comment type="catalytic activity">
    <reaction evidence="1">
        <text>a beta-lactam + H2O = a substituted beta-amino acid</text>
        <dbReference type="Rhea" id="RHEA:20401"/>
        <dbReference type="ChEBI" id="CHEBI:15377"/>
        <dbReference type="ChEBI" id="CHEBI:35627"/>
        <dbReference type="ChEBI" id="CHEBI:140347"/>
        <dbReference type="EC" id="3.5.2.6"/>
    </reaction>
</comment>
<dbReference type="PANTHER" id="PTHR42951:SF4">
    <property type="entry name" value="ACYL-COENZYME A THIOESTERASE MBLAC2"/>
    <property type="match status" value="1"/>
</dbReference>
<dbReference type="Pfam" id="PF00753">
    <property type="entry name" value="Lactamase_B"/>
    <property type="match status" value="1"/>
</dbReference>
<dbReference type="Gene3D" id="3.60.15.10">
    <property type="entry name" value="Ribonuclease Z/Hydroxyacylglutathione hydrolase-like"/>
    <property type="match status" value="1"/>
</dbReference>
<comment type="subunit">
    <text evidence="5">Monomer.</text>
</comment>
<dbReference type="InterPro" id="IPR050855">
    <property type="entry name" value="NDM-1-like"/>
</dbReference>
<reference evidence="14" key="1">
    <citation type="journal article" date="2019" name="PLoS Negl. Trop. Dis.">
        <title>Revisiting the worldwide diversity of Leptospira species in the environment.</title>
        <authorList>
            <person name="Vincent A.T."/>
            <person name="Schiettekatte O."/>
            <person name="Bourhy P."/>
            <person name="Veyrier F.J."/>
            <person name="Picardeau M."/>
        </authorList>
    </citation>
    <scope>NUCLEOTIDE SEQUENCE [LARGE SCALE GENOMIC DNA]</scope>
    <source>
        <strain evidence="14">201300427</strain>
    </source>
</reference>
<dbReference type="GO" id="GO:0008270">
    <property type="term" value="F:zinc ion binding"/>
    <property type="evidence" value="ECO:0007669"/>
    <property type="project" value="InterPro"/>
</dbReference>
<dbReference type="PANTHER" id="PTHR42951">
    <property type="entry name" value="METALLO-BETA-LACTAMASE DOMAIN-CONTAINING"/>
    <property type="match status" value="1"/>
</dbReference>
<keyword evidence="8" id="KW-0732">Signal</keyword>
<dbReference type="AlphaFoldDB" id="A0A4R9LXF6"/>
<keyword evidence="11" id="KW-0862">Zinc</keyword>
<comment type="caution">
    <text evidence="14">The sequence shown here is derived from an EMBL/GenBank/DDBJ whole genome shotgun (WGS) entry which is preliminary data.</text>
</comment>
<gene>
    <name evidence="14" type="primary">bla</name>
    <name evidence="14" type="ORF">EHS15_15855</name>
</gene>
<evidence type="ECO:0000256" key="3">
    <source>
        <dbReference type="ARBA" id="ARBA00004418"/>
    </source>
</evidence>
<dbReference type="PROSITE" id="PS00744">
    <property type="entry name" value="BETA_LACTAMASE_B_2"/>
    <property type="match status" value="1"/>
</dbReference>
<evidence type="ECO:0000256" key="8">
    <source>
        <dbReference type="ARBA" id="ARBA00022729"/>
    </source>
</evidence>
<name>A0A4R9LXF6_9LEPT</name>
<evidence type="ECO:0000313" key="14">
    <source>
        <dbReference type="EMBL" id="TGN18005.1"/>
    </source>
</evidence>
<keyword evidence="12" id="KW-0046">Antibiotic resistance</keyword>
<dbReference type="SUPFAM" id="SSF56281">
    <property type="entry name" value="Metallo-hydrolase/oxidoreductase"/>
    <property type="match status" value="1"/>
</dbReference>
<dbReference type="InterPro" id="IPR001018">
    <property type="entry name" value="Beta-lactamase_class-B_CS"/>
</dbReference>
<keyword evidence="15" id="KW-1185">Reference proteome</keyword>
<dbReference type="InterPro" id="IPR001279">
    <property type="entry name" value="Metallo-B-lactamas"/>
</dbReference>
<dbReference type="InterPro" id="IPR058199">
    <property type="entry name" value="BlaB//VIM/IMP-1"/>
</dbReference>
<dbReference type="EC" id="3.5.2.6" evidence="6"/>
<evidence type="ECO:0000256" key="2">
    <source>
        <dbReference type="ARBA" id="ARBA00001947"/>
    </source>
</evidence>
<evidence type="ECO:0000256" key="7">
    <source>
        <dbReference type="ARBA" id="ARBA00022723"/>
    </source>
</evidence>
<dbReference type="SMART" id="SM00849">
    <property type="entry name" value="Lactamase_B"/>
    <property type="match status" value="1"/>
</dbReference>
<comment type="cofactor">
    <cofactor evidence="2">
        <name>Zn(2+)</name>
        <dbReference type="ChEBI" id="CHEBI:29105"/>
    </cofactor>
</comment>
<dbReference type="GO" id="GO:0046677">
    <property type="term" value="P:response to antibiotic"/>
    <property type="evidence" value="ECO:0007669"/>
    <property type="project" value="UniProtKB-KW"/>
</dbReference>
<evidence type="ECO:0000313" key="15">
    <source>
        <dbReference type="Proteomes" id="UP000298058"/>
    </source>
</evidence>
<evidence type="ECO:0000256" key="12">
    <source>
        <dbReference type="ARBA" id="ARBA00023251"/>
    </source>
</evidence>
<proteinExistence type="inferred from homology"/>
<evidence type="ECO:0000256" key="6">
    <source>
        <dbReference type="ARBA" id="ARBA00012865"/>
    </source>
</evidence>
<dbReference type="GO" id="GO:0042597">
    <property type="term" value="C:periplasmic space"/>
    <property type="evidence" value="ECO:0007669"/>
    <property type="project" value="UniProtKB-SubCell"/>
</dbReference>
<dbReference type="EMBL" id="RQHW01000051">
    <property type="protein sequence ID" value="TGN18005.1"/>
    <property type="molecule type" value="Genomic_DNA"/>
</dbReference>
<dbReference type="InterPro" id="IPR036866">
    <property type="entry name" value="RibonucZ/Hydroxyglut_hydro"/>
</dbReference>
<feature type="domain" description="Metallo-beta-lactamase" evidence="13">
    <location>
        <begin position="78"/>
        <end position="248"/>
    </location>
</feature>
<sequence length="270" mass="29951">MYLSMKSINIEKIIKTFGLYKKVLLLLFCSFCFMSLSCSWIRSGVSPVVPDDEVEIIPVRENVFLHRSVGSALGQLFSANGLVVVTGKGILIIDTPWTEEQTSFLIRETYKRFQKKISFVIATHGHGDRIAGIRIFKENNIPVLSTSLTAAEAVKNGFMRPDPKLDLDPRLSLGKVGIEVYYPGHGHTKDNIIVWLPHIQLLYGGCFVKSLESSHLGYIGEADLTKWNISLKSVKQRYPDAKIVIPGHGEPGGANLIDHSLFLLEKGAGL</sequence>
<evidence type="ECO:0000256" key="9">
    <source>
        <dbReference type="ARBA" id="ARBA00022764"/>
    </source>
</evidence>
<evidence type="ECO:0000256" key="4">
    <source>
        <dbReference type="ARBA" id="ARBA00005250"/>
    </source>
</evidence>
<keyword evidence="7" id="KW-0479">Metal-binding</keyword>
<evidence type="ECO:0000256" key="5">
    <source>
        <dbReference type="ARBA" id="ARBA00011245"/>
    </source>
</evidence>
<dbReference type="NCBIfam" id="NF012229">
    <property type="entry name" value="bla_class_B_core"/>
    <property type="match status" value="1"/>
</dbReference>
<keyword evidence="10" id="KW-0378">Hydrolase</keyword>
<dbReference type="OrthoDB" id="9769598at2"/>
<dbReference type="Proteomes" id="UP000298058">
    <property type="component" value="Unassembled WGS sequence"/>
</dbReference>
<comment type="similarity">
    <text evidence="4">Belongs to the metallo-beta-lactamase superfamily. Class-B beta-lactamase family.</text>
</comment>
<organism evidence="14 15">
    <name type="scientific">Leptospira idonii</name>
    <dbReference type="NCBI Taxonomy" id="1193500"/>
    <lineage>
        <taxon>Bacteria</taxon>
        <taxon>Pseudomonadati</taxon>
        <taxon>Spirochaetota</taxon>
        <taxon>Spirochaetia</taxon>
        <taxon>Leptospirales</taxon>
        <taxon>Leptospiraceae</taxon>
        <taxon>Leptospira</taxon>
    </lineage>
</organism>
<evidence type="ECO:0000259" key="13">
    <source>
        <dbReference type="SMART" id="SM00849"/>
    </source>
</evidence>
<keyword evidence="9" id="KW-0574">Periplasm</keyword>
<evidence type="ECO:0000256" key="1">
    <source>
        <dbReference type="ARBA" id="ARBA00001526"/>
    </source>
</evidence>
<comment type="subcellular location">
    <subcellularLocation>
        <location evidence="3">Periplasm</location>
    </subcellularLocation>
</comment>
<protein>
    <recommendedName>
        <fullName evidence="6">beta-lactamase</fullName>
        <ecNumber evidence="6">3.5.2.6</ecNumber>
    </recommendedName>
</protein>